<reference evidence="7 8" key="1">
    <citation type="submission" date="2018-06" db="EMBL/GenBank/DDBJ databases">
        <title>Flavobacterium sp IMCC34762, genome.</title>
        <authorList>
            <person name="Joung Y."/>
            <person name="Cho J."/>
            <person name="Song J."/>
        </authorList>
    </citation>
    <scope>NUCLEOTIDE SEQUENCE [LARGE SCALE GENOMIC DNA]</scope>
    <source>
        <strain evidence="7 8">IMCC34762</strain>
    </source>
</reference>
<protein>
    <submittedName>
        <fullName evidence="7">MFS transporter</fullName>
    </submittedName>
</protein>
<comment type="subcellular location">
    <subcellularLocation>
        <location evidence="1">Membrane</location>
        <topology evidence="1">Multi-pass membrane protein</topology>
    </subcellularLocation>
</comment>
<accession>A0A2W7UL35</accession>
<dbReference type="Proteomes" id="UP000249177">
    <property type="component" value="Unassembled WGS sequence"/>
</dbReference>
<proteinExistence type="predicted"/>
<feature type="transmembrane region" description="Helical" evidence="6">
    <location>
        <begin position="231"/>
        <end position="249"/>
    </location>
</feature>
<dbReference type="InterPro" id="IPR036259">
    <property type="entry name" value="MFS_trans_sf"/>
</dbReference>
<dbReference type="GO" id="GO:0016020">
    <property type="term" value="C:membrane"/>
    <property type="evidence" value="ECO:0007669"/>
    <property type="project" value="UniProtKB-SubCell"/>
</dbReference>
<keyword evidence="8" id="KW-1185">Reference proteome</keyword>
<feature type="transmembrane region" description="Helical" evidence="6">
    <location>
        <begin position="269"/>
        <end position="296"/>
    </location>
</feature>
<evidence type="ECO:0000256" key="4">
    <source>
        <dbReference type="ARBA" id="ARBA00022989"/>
    </source>
</evidence>
<organism evidence="7 8">
    <name type="scientific">Flavobacterium aquariorum</name>
    <dbReference type="NCBI Taxonomy" id="2217670"/>
    <lineage>
        <taxon>Bacteria</taxon>
        <taxon>Pseudomonadati</taxon>
        <taxon>Bacteroidota</taxon>
        <taxon>Flavobacteriia</taxon>
        <taxon>Flavobacteriales</taxon>
        <taxon>Flavobacteriaceae</taxon>
        <taxon>Flavobacterium</taxon>
    </lineage>
</organism>
<feature type="transmembrane region" description="Helical" evidence="6">
    <location>
        <begin position="366"/>
        <end position="385"/>
    </location>
</feature>
<dbReference type="RefSeq" id="WP_111409131.1">
    <property type="nucleotide sequence ID" value="NZ_QKXH01000003.1"/>
</dbReference>
<dbReference type="OrthoDB" id="1404010at2"/>
<comment type="caution">
    <text evidence="7">The sequence shown here is derived from an EMBL/GenBank/DDBJ whole genome shotgun (WGS) entry which is preliminary data.</text>
</comment>
<gene>
    <name evidence="7" type="ORF">DOS84_05570</name>
</gene>
<feature type="transmembrane region" description="Helical" evidence="6">
    <location>
        <begin position="332"/>
        <end position="354"/>
    </location>
</feature>
<evidence type="ECO:0000313" key="7">
    <source>
        <dbReference type="EMBL" id="PZX94095.1"/>
    </source>
</evidence>
<evidence type="ECO:0000256" key="6">
    <source>
        <dbReference type="SAM" id="Phobius"/>
    </source>
</evidence>
<feature type="transmembrane region" description="Helical" evidence="6">
    <location>
        <begin position="78"/>
        <end position="97"/>
    </location>
</feature>
<evidence type="ECO:0000313" key="8">
    <source>
        <dbReference type="Proteomes" id="UP000249177"/>
    </source>
</evidence>
<feature type="transmembrane region" description="Helical" evidence="6">
    <location>
        <begin position="308"/>
        <end position="326"/>
    </location>
</feature>
<feature type="transmembrane region" description="Helical" evidence="6">
    <location>
        <begin position="201"/>
        <end position="219"/>
    </location>
</feature>
<feature type="transmembrane region" description="Helical" evidence="6">
    <location>
        <begin position="7"/>
        <end position="26"/>
    </location>
</feature>
<feature type="transmembrane region" description="Helical" evidence="6">
    <location>
        <begin position="405"/>
        <end position="425"/>
    </location>
</feature>
<dbReference type="SUPFAM" id="SSF103473">
    <property type="entry name" value="MFS general substrate transporter"/>
    <property type="match status" value="1"/>
</dbReference>
<dbReference type="AlphaFoldDB" id="A0A2W7UL35"/>
<dbReference type="PANTHER" id="PTHR42718:SF9">
    <property type="entry name" value="MAJOR FACILITATOR SUPERFAMILY MULTIDRUG TRANSPORTER MFSC"/>
    <property type="match status" value="1"/>
</dbReference>
<keyword evidence="4 6" id="KW-1133">Transmembrane helix</keyword>
<feature type="transmembrane region" description="Helical" evidence="6">
    <location>
        <begin position="487"/>
        <end position="505"/>
    </location>
</feature>
<evidence type="ECO:0000256" key="5">
    <source>
        <dbReference type="ARBA" id="ARBA00023136"/>
    </source>
</evidence>
<name>A0A2W7UL35_9FLAO</name>
<evidence type="ECO:0000256" key="1">
    <source>
        <dbReference type="ARBA" id="ARBA00004141"/>
    </source>
</evidence>
<feature type="transmembrane region" description="Helical" evidence="6">
    <location>
        <begin position="46"/>
        <end position="66"/>
    </location>
</feature>
<dbReference type="PANTHER" id="PTHR42718">
    <property type="entry name" value="MAJOR FACILITATOR SUPERFAMILY MULTIDRUG TRANSPORTER MFSC"/>
    <property type="match status" value="1"/>
</dbReference>
<evidence type="ECO:0000256" key="2">
    <source>
        <dbReference type="ARBA" id="ARBA00022448"/>
    </source>
</evidence>
<sequence length="522" mass="59059">MALIKKGSVFTLIGFYLLTIPFFNALNVTSYDNSQILGHFGASTTVFTYSTYIPFFVMLGFLPLGLKIGKQIPMRTMILSVSFLSIICNTATLYTTTIEWFTVWRALLAILSIVGIFATLIPILLKYNPTFNMPILYGIVQFILQGSKQLYQYFGTEMSSIHNWTFGIYFLNVNFLIAILLAWIFYKKDVAPMKGVFQFDWRGWLILLLFLIVILFLCTEGQTRNWLNDPKVATAIAFLLVIVGIYLIHVRFSDNPIINTDVYQYRNVVLGSLLFFYTGMMNGTGSIVTGFMTNILGFDSIYVARTHLAILIGLFIAIPLSTYLLFKRIYLATLWVTGFACYGMYHTLLYFRFYPEIDTSDFFGPFIFKGLAIGFLYPAASLYISEKVPKPLGDSRMMSGVISRAVFASLLGGAILGTFISNLNVQHKTGLSQQLSELNPIAKEQLDKNKNIYMLKGLSAWEAQKKAEKTLSNQTSQSALMLAYKDIYLVMAALCFFPILILLLFRLGRRPIGRVEVEPIPF</sequence>
<dbReference type="EMBL" id="QKXH01000003">
    <property type="protein sequence ID" value="PZX94095.1"/>
    <property type="molecule type" value="Genomic_DNA"/>
</dbReference>
<keyword evidence="5 6" id="KW-0472">Membrane</keyword>
<feature type="transmembrane region" description="Helical" evidence="6">
    <location>
        <begin position="166"/>
        <end position="186"/>
    </location>
</feature>
<keyword evidence="2" id="KW-0813">Transport</keyword>
<feature type="transmembrane region" description="Helical" evidence="6">
    <location>
        <begin position="103"/>
        <end position="125"/>
    </location>
</feature>
<evidence type="ECO:0000256" key="3">
    <source>
        <dbReference type="ARBA" id="ARBA00022692"/>
    </source>
</evidence>
<keyword evidence="3 6" id="KW-0812">Transmembrane</keyword>